<keyword evidence="1" id="KW-0472">Membrane</keyword>
<comment type="caution">
    <text evidence="2">The sequence shown here is derived from an EMBL/GenBank/DDBJ whole genome shotgun (WGS) entry which is preliminary data.</text>
</comment>
<feature type="transmembrane region" description="Helical" evidence="1">
    <location>
        <begin position="268"/>
        <end position="289"/>
    </location>
</feature>
<feature type="transmembrane region" description="Helical" evidence="1">
    <location>
        <begin position="192"/>
        <end position="214"/>
    </location>
</feature>
<feature type="transmembrane region" description="Helical" evidence="1">
    <location>
        <begin position="301"/>
        <end position="319"/>
    </location>
</feature>
<name>A0ABQ5MYF2_9MICC</name>
<proteinExistence type="predicted"/>
<dbReference type="Pfam" id="PF07690">
    <property type="entry name" value="MFS_1"/>
    <property type="match status" value="1"/>
</dbReference>
<dbReference type="PANTHER" id="PTHR23523">
    <property type="match status" value="1"/>
</dbReference>
<dbReference type="Proteomes" id="UP001209654">
    <property type="component" value="Unassembled WGS sequence"/>
</dbReference>
<feature type="transmembrane region" description="Helical" evidence="1">
    <location>
        <begin position="34"/>
        <end position="58"/>
    </location>
</feature>
<reference evidence="2 3" key="1">
    <citation type="journal article" date="2023" name="Int. J. Syst. Evol. Microbiol.">
        <title>Arthrobacter mangrovi sp. nov., an actinobacterium isolated from the rhizosphere of a mangrove.</title>
        <authorList>
            <person name="Hamada M."/>
            <person name="Saitou S."/>
            <person name="Enomoto N."/>
            <person name="Nanri K."/>
            <person name="Hidaka K."/>
            <person name="Miura T."/>
            <person name="Tamura T."/>
        </authorList>
    </citation>
    <scope>NUCLEOTIDE SEQUENCE [LARGE SCALE GENOMIC DNA]</scope>
    <source>
        <strain evidence="2 3">NBRC 112813</strain>
    </source>
</reference>
<dbReference type="SUPFAM" id="SSF103473">
    <property type="entry name" value="MFS general substrate transporter"/>
    <property type="match status" value="1"/>
</dbReference>
<gene>
    <name evidence="2" type="ORF">AHIS1636_33980</name>
</gene>
<feature type="transmembrane region" description="Helical" evidence="1">
    <location>
        <begin position="70"/>
        <end position="93"/>
    </location>
</feature>
<feature type="transmembrane region" description="Helical" evidence="1">
    <location>
        <begin position="159"/>
        <end position="180"/>
    </location>
</feature>
<evidence type="ECO:0000313" key="2">
    <source>
        <dbReference type="EMBL" id="GLB68955.1"/>
    </source>
</evidence>
<dbReference type="InterPro" id="IPR052524">
    <property type="entry name" value="MFS_Cyanate_Porter"/>
</dbReference>
<feature type="transmembrane region" description="Helical" evidence="1">
    <location>
        <begin position="235"/>
        <end position="256"/>
    </location>
</feature>
<feature type="transmembrane region" description="Helical" evidence="1">
    <location>
        <begin position="357"/>
        <end position="379"/>
    </location>
</feature>
<feature type="transmembrane region" description="Helical" evidence="1">
    <location>
        <begin position="102"/>
        <end position="119"/>
    </location>
</feature>
<feature type="transmembrane region" description="Helical" evidence="1">
    <location>
        <begin position="391"/>
        <end position="410"/>
    </location>
</feature>
<keyword evidence="1" id="KW-1133">Transmembrane helix</keyword>
<evidence type="ECO:0000313" key="3">
    <source>
        <dbReference type="Proteomes" id="UP001209654"/>
    </source>
</evidence>
<accession>A0ABQ5MYF2</accession>
<evidence type="ECO:0000256" key="1">
    <source>
        <dbReference type="SAM" id="Phobius"/>
    </source>
</evidence>
<dbReference type="EMBL" id="BRVS01000026">
    <property type="protein sequence ID" value="GLB68955.1"/>
    <property type="molecule type" value="Genomic_DNA"/>
</dbReference>
<feature type="transmembrane region" description="Helical" evidence="1">
    <location>
        <begin position="325"/>
        <end position="345"/>
    </location>
</feature>
<dbReference type="Gene3D" id="1.20.1250.20">
    <property type="entry name" value="MFS general substrate transporter like domains"/>
    <property type="match status" value="1"/>
</dbReference>
<keyword evidence="3" id="KW-1185">Reference proteome</keyword>
<feature type="transmembrane region" description="Helical" evidence="1">
    <location>
        <begin position="125"/>
        <end position="147"/>
    </location>
</feature>
<dbReference type="InterPro" id="IPR036259">
    <property type="entry name" value="MFS_trans_sf"/>
</dbReference>
<dbReference type="PANTHER" id="PTHR23523:SF2">
    <property type="entry name" value="2-NITROIMIDAZOLE TRANSPORTER"/>
    <property type="match status" value="1"/>
</dbReference>
<organism evidence="2 3">
    <name type="scientific">Arthrobacter mangrovi</name>
    <dbReference type="NCBI Taxonomy" id="2966350"/>
    <lineage>
        <taxon>Bacteria</taxon>
        <taxon>Bacillati</taxon>
        <taxon>Actinomycetota</taxon>
        <taxon>Actinomycetes</taxon>
        <taxon>Micrococcales</taxon>
        <taxon>Micrococcaceae</taxon>
        <taxon>Arthrobacter</taxon>
    </lineage>
</organism>
<dbReference type="InterPro" id="IPR011701">
    <property type="entry name" value="MFS"/>
</dbReference>
<keyword evidence="1" id="KW-0812">Transmembrane</keyword>
<sequence>MGVASETLGAALEETLAPELDEHVPAPRRQWTTWLAVAAVVLIGLNLRAGITSASALFHGLQQLLGYGPLVASLLPTIPVLCFAVAGAATAWLSGRIGLERSIALALVLLTAGLALRGVDSVGLLLAGTVVAMSGLAICNVAMPSFIREHFAHRTSAMTGTFTITMASGATVAAAVSVPLAAQLDSPTRGLAVWALLGAVALAAFLPLAAVSRPRPLAGGRRHVSPWPLLRTRKGLLATALFATQALLVYALMSWLPFIMVSRGLDAAAGGLILAVVQVLSIPAVIVLLAMATRPRLLRPAFMLTASCALAGYVALLVLPAQLGLVPAVLLGLGFGVFPLLMLVISRSGSSAAETTALSTLAQSVGYLFAAAGPFGLGLLHDAVGSWTPPLVLMLAGSVLQLLLCFWITARERTAQP</sequence>
<protein>
    <submittedName>
        <fullName evidence="2">MFS transporter</fullName>
    </submittedName>
</protein>